<evidence type="ECO:0000313" key="2">
    <source>
        <dbReference type="Proteomes" id="UP000325255"/>
    </source>
</evidence>
<protein>
    <submittedName>
        <fullName evidence="1">Uncharacterized protein</fullName>
    </submittedName>
</protein>
<sequence>MPPFRFPLEDAIDEAARECIAAGPVAVLVAWETSEGAVDYRTLPASAALFRGLVEILADQLAAGGADSEDA</sequence>
<organism evidence="1 2">
    <name type="scientific">Rhodovastum atsumiense</name>
    <dbReference type="NCBI Taxonomy" id="504468"/>
    <lineage>
        <taxon>Bacteria</taxon>
        <taxon>Pseudomonadati</taxon>
        <taxon>Pseudomonadota</taxon>
        <taxon>Alphaproteobacteria</taxon>
        <taxon>Acetobacterales</taxon>
        <taxon>Acetobacteraceae</taxon>
        <taxon>Rhodovastum</taxon>
    </lineage>
</organism>
<name>A0A5M6IU94_9PROT</name>
<dbReference type="RefSeq" id="WP_150041189.1">
    <property type="nucleotide sequence ID" value="NZ_VWPK01000017.1"/>
</dbReference>
<accession>A0A5M6IU94</accession>
<reference evidence="1 2" key="1">
    <citation type="submission" date="2019-09" db="EMBL/GenBank/DDBJ databases">
        <title>Genome sequence of Rhodovastum atsumiense, a diverse member of the Acetobacteraceae family of non-sulfur purple photosynthetic bacteria.</title>
        <authorList>
            <person name="Meyer T."/>
            <person name="Kyndt J."/>
        </authorList>
    </citation>
    <scope>NUCLEOTIDE SEQUENCE [LARGE SCALE GENOMIC DNA]</scope>
    <source>
        <strain evidence="1 2">DSM 21279</strain>
    </source>
</reference>
<keyword evidence="2" id="KW-1185">Reference proteome</keyword>
<dbReference type="AlphaFoldDB" id="A0A5M6IU94"/>
<dbReference type="Proteomes" id="UP000325255">
    <property type="component" value="Unassembled WGS sequence"/>
</dbReference>
<proteinExistence type="predicted"/>
<dbReference type="EMBL" id="VWPK01000017">
    <property type="protein sequence ID" value="KAA5611893.1"/>
    <property type="molecule type" value="Genomic_DNA"/>
</dbReference>
<evidence type="ECO:0000313" key="1">
    <source>
        <dbReference type="EMBL" id="KAA5611893.1"/>
    </source>
</evidence>
<comment type="caution">
    <text evidence="1">The sequence shown here is derived from an EMBL/GenBank/DDBJ whole genome shotgun (WGS) entry which is preliminary data.</text>
</comment>
<gene>
    <name evidence="1" type="ORF">F1189_12740</name>
</gene>